<dbReference type="AlphaFoldDB" id="A0AAW1SFE5"/>
<feature type="region of interest" description="Disordered" evidence="1">
    <location>
        <begin position="1"/>
        <end position="44"/>
    </location>
</feature>
<evidence type="ECO:0000256" key="1">
    <source>
        <dbReference type="SAM" id="MobiDB-lite"/>
    </source>
</evidence>
<name>A0AAW1SFE5_9CHLO</name>
<comment type="caution">
    <text evidence="2">The sequence shown here is derived from an EMBL/GenBank/DDBJ whole genome shotgun (WGS) entry which is preliminary data.</text>
</comment>
<accession>A0AAW1SFE5</accession>
<organism evidence="2 3">
    <name type="scientific">Apatococcus fuscideae</name>
    <dbReference type="NCBI Taxonomy" id="2026836"/>
    <lineage>
        <taxon>Eukaryota</taxon>
        <taxon>Viridiplantae</taxon>
        <taxon>Chlorophyta</taxon>
        <taxon>core chlorophytes</taxon>
        <taxon>Trebouxiophyceae</taxon>
        <taxon>Chlorellales</taxon>
        <taxon>Chlorellaceae</taxon>
        <taxon>Apatococcus</taxon>
    </lineage>
</organism>
<evidence type="ECO:0000313" key="2">
    <source>
        <dbReference type="EMBL" id="KAK9845190.1"/>
    </source>
</evidence>
<reference evidence="2 3" key="1">
    <citation type="journal article" date="2024" name="Nat. Commun.">
        <title>Phylogenomics reveals the evolutionary origins of lichenization in chlorophyte algae.</title>
        <authorList>
            <person name="Puginier C."/>
            <person name="Libourel C."/>
            <person name="Otte J."/>
            <person name="Skaloud P."/>
            <person name="Haon M."/>
            <person name="Grisel S."/>
            <person name="Petersen M."/>
            <person name="Berrin J.G."/>
            <person name="Delaux P.M."/>
            <person name="Dal Grande F."/>
            <person name="Keller J."/>
        </authorList>
    </citation>
    <scope>NUCLEOTIDE SEQUENCE [LARGE SCALE GENOMIC DNA]</scope>
    <source>
        <strain evidence="2 3">SAG 2523</strain>
    </source>
</reference>
<evidence type="ECO:0000313" key="3">
    <source>
        <dbReference type="Proteomes" id="UP001485043"/>
    </source>
</evidence>
<dbReference type="EMBL" id="JALJOV010001629">
    <property type="protein sequence ID" value="KAK9845190.1"/>
    <property type="molecule type" value="Genomic_DNA"/>
</dbReference>
<proteinExistence type="predicted"/>
<feature type="region of interest" description="Disordered" evidence="1">
    <location>
        <begin position="69"/>
        <end position="90"/>
    </location>
</feature>
<sequence length="90" mass="9679">MGTLAEQADEIRKGAQALSGPASASEADARSIRAGRRRVYSSSRGLWHPAKRFRSCTAHDRHAAPRRLAAPGRCAHKQQAPHGSAHEAQS</sequence>
<dbReference type="Proteomes" id="UP001485043">
    <property type="component" value="Unassembled WGS sequence"/>
</dbReference>
<gene>
    <name evidence="2" type="ORF">WJX84_001612</name>
</gene>
<protein>
    <submittedName>
        <fullName evidence="2">Uncharacterized protein</fullName>
    </submittedName>
</protein>
<keyword evidence="3" id="KW-1185">Reference proteome</keyword>